<gene>
    <name evidence="2" type="ordered locus">Sros_4310</name>
</gene>
<protein>
    <submittedName>
        <fullName evidence="2">Uncharacterized protein</fullName>
    </submittedName>
</protein>
<sequence>MPGIKNIVTALTLSGALAGGMIGLGVATMATGAEAVSAVKTAGSDWREDRCRGCHRGKNCRRDRDGNRPKKRNINVNNNNNNKEKKKRSDLVLENHLRAR</sequence>
<dbReference type="AlphaFoldDB" id="D2AZW5"/>
<proteinExistence type="predicted"/>
<evidence type="ECO:0000313" key="2">
    <source>
        <dbReference type="EMBL" id="ACZ87199.1"/>
    </source>
</evidence>
<keyword evidence="3" id="KW-1185">Reference proteome</keyword>
<name>D2AZW5_STRRD</name>
<dbReference type="RefSeq" id="WP_012890941.1">
    <property type="nucleotide sequence ID" value="NC_013595.1"/>
</dbReference>
<dbReference type="KEGG" id="sro:Sros_4310"/>
<dbReference type="HOGENOM" id="CLU_2304501_0_0_11"/>
<reference evidence="2 3" key="1">
    <citation type="journal article" date="2010" name="Stand. Genomic Sci.">
        <title>Complete genome sequence of Streptosporangium roseum type strain (NI 9100).</title>
        <authorList>
            <person name="Nolan M."/>
            <person name="Sikorski J."/>
            <person name="Jando M."/>
            <person name="Lucas S."/>
            <person name="Lapidus A."/>
            <person name="Glavina Del Rio T."/>
            <person name="Chen F."/>
            <person name="Tice H."/>
            <person name="Pitluck S."/>
            <person name="Cheng J.F."/>
            <person name="Chertkov O."/>
            <person name="Sims D."/>
            <person name="Meincke L."/>
            <person name="Brettin T."/>
            <person name="Han C."/>
            <person name="Detter J.C."/>
            <person name="Bruce D."/>
            <person name="Goodwin L."/>
            <person name="Land M."/>
            <person name="Hauser L."/>
            <person name="Chang Y.J."/>
            <person name="Jeffries C.D."/>
            <person name="Ivanova N."/>
            <person name="Mavromatis K."/>
            <person name="Mikhailova N."/>
            <person name="Chen A."/>
            <person name="Palaniappan K."/>
            <person name="Chain P."/>
            <person name="Rohde M."/>
            <person name="Goker M."/>
            <person name="Bristow J."/>
            <person name="Eisen J.A."/>
            <person name="Markowitz V."/>
            <person name="Hugenholtz P."/>
            <person name="Kyrpides N.C."/>
            <person name="Klenk H.P."/>
        </authorList>
    </citation>
    <scope>NUCLEOTIDE SEQUENCE [LARGE SCALE GENOMIC DNA]</scope>
    <source>
        <strain evidence="3">ATCC 12428 / DSM 43021 / JCM 3005 / NI 9100</strain>
    </source>
</reference>
<accession>D2AZW5</accession>
<evidence type="ECO:0000256" key="1">
    <source>
        <dbReference type="SAM" id="MobiDB-lite"/>
    </source>
</evidence>
<feature type="region of interest" description="Disordered" evidence="1">
    <location>
        <begin position="48"/>
        <end position="100"/>
    </location>
</feature>
<evidence type="ECO:0000313" key="3">
    <source>
        <dbReference type="Proteomes" id="UP000002029"/>
    </source>
</evidence>
<dbReference type="Proteomes" id="UP000002029">
    <property type="component" value="Chromosome"/>
</dbReference>
<dbReference type="EMBL" id="CP001814">
    <property type="protein sequence ID" value="ACZ87199.1"/>
    <property type="molecule type" value="Genomic_DNA"/>
</dbReference>
<organism evidence="2 3">
    <name type="scientific">Streptosporangium roseum (strain ATCC 12428 / DSM 43021 / JCM 3005 / KCTC 9067 / NCIMB 10171 / NRRL 2505 / NI 9100)</name>
    <dbReference type="NCBI Taxonomy" id="479432"/>
    <lineage>
        <taxon>Bacteria</taxon>
        <taxon>Bacillati</taxon>
        <taxon>Actinomycetota</taxon>
        <taxon>Actinomycetes</taxon>
        <taxon>Streptosporangiales</taxon>
        <taxon>Streptosporangiaceae</taxon>
        <taxon>Streptosporangium</taxon>
    </lineage>
</organism>
<feature type="compositionally biased region" description="Basic and acidic residues" evidence="1">
    <location>
        <begin position="87"/>
        <end position="100"/>
    </location>
</feature>